<dbReference type="SUPFAM" id="SSF56003">
    <property type="entry name" value="Molybdenum cofactor-binding domain"/>
    <property type="match status" value="1"/>
</dbReference>
<dbReference type="Pfam" id="PF02738">
    <property type="entry name" value="MoCoBD_1"/>
    <property type="match status" value="1"/>
</dbReference>
<dbReference type="AlphaFoldDB" id="A0A9I9EAG3"/>
<dbReference type="PANTHER" id="PTHR11908:SF132">
    <property type="entry name" value="ALDEHYDE OXIDASE 1-RELATED"/>
    <property type="match status" value="1"/>
</dbReference>
<dbReference type="Gene3D" id="3.30.365.10">
    <property type="entry name" value="Aldehyde oxidase/xanthine dehydrogenase, molybdopterin binding domain"/>
    <property type="match status" value="1"/>
</dbReference>
<dbReference type="GO" id="GO:0016491">
    <property type="term" value="F:oxidoreductase activity"/>
    <property type="evidence" value="ECO:0007669"/>
    <property type="project" value="InterPro"/>
</dbReference>
<dbReference type="InterPro" id="IPR016208">
    <property type="entry name" value="Ald_Oxase/xanthine_DH-like"/>
</dbReference>
<evidence type="ECO:0000313" key="3">
    <source>
        <dbReference type="EnsemblPlants" id="MELO3C031052.2.1"/>
    </source>
</evidence>
<dbReference type="InterPro" id="IPR008274">
    <property type="entry name" value="AldOxase/xan_DH_MoCoBD1"/>
</dbReference>
<protein>
    <recommendedName>
        <fullName evidence="2">Aldehyde oxidase/xanthine dehydrogenase first molybdopterin binding domain-containing protein</fullName>
    </recommendedName>
</protein>
<keyword evidence="1" id="KW-0500">Molybdenum</keyword>
<dbReference type="PANTHER" id="PTHR11908">
    <property type="entry name" value="XANTHINE DEHYDROGENASE"/>
    <property type="match status" value="1"/>
</dbReference>
<organism evidence="3">
    <name type="scientific">Cucumis melo</name>
    <name type="common">Muskmelon</name>
    <dbReference type="NCBI Taxonomy" id="3656"/>
    <lineage>
        <taxon>Eukaryota</taxon>
        <taxon>Viridiplantae</taxon>
        <taxon>Streptophyta</taxon>
        <taxon>Embryophyta</taxon>
        <taxon>Tracheophyta</taxon>
        <taxon>Spermatophyta</taxon>
        <taxon>Magnoliopsida</taxon>
        <taxon>eudicotyledons</taxon>
        <taxon>Gunneridae</taxon>
        <taxon>Pentapetalae</taxon>
        <taxon>rosids</taxon>
        <taxon>fabids</taxon>
        <taxon>Cucurbitales</taxon>
        <taxon>Cucurbitaceae</taxon>
        <taxon>Benincaseae</taxon>
        <taxon>Cucumis</taxon>
    </lineage>
</organism>
<sequence length="118" mass="12900">METHAALAVPDEDNCMVATACALENGVIMVGGRHPMKITYNVGFKSSGKITALELYILVDEGMSSDISPMMPHNIVNGLKKYDWGALSFDIKVCKTNHSSKSACGPLQRYKDPLLLRQ</sequence>
<name>A0A9I9EAG3_CUCME</name>
<evidence type="ECO:0000256" key="1">
    <source>
        <dbReference type="ARBA" id="ARBA00022505"/>
    </source>
</evidence>
<feature type="domain" description="Aldehyde oxidase/xanthine dehydrogenase first molybdopterin binding" evidence="2">
    <location>
        <begin position="24"/>
        <end position="103"/>
    </location>
</feature>
<dbReference type="GO" id="GO:0005506">
    <property type="term" value="F:iron ion binding"/>
    <property type="evidence" value="ECO:0007669"/>
    <property type="project" value="InterPro"/>
</dbReference>
<dbReference type="Gramene" id="MELO3C031052.2.1">
    <property type="protein sequence ID" value="MELO3C031052.2.1"/>
    <property type="gene ID" value="MELO3C031052.2"/>
</dbReference>
<dbReference type="EnsemblPlants" id="MELO3C031052.2.1">
    <property type="protein sequence ID" value="MELO3C031052.2.1"/>
    <property type="gene ID" value="MELO3C031052.2"/>
</dbReference>
<proteinExistence type="predicted"/>
<accession>A0A9I9EAG3</accession>
<dbReference type="InterPro" id="IPR037165">
    <property type="entry name" value="AldOxase/xan_DH_Mopterin-bd_sf"/>
</dbReference>
<evidence type="ECO:0000259" key="2">
    <source>
        <dbReference type="Pfam" id="PF02738"/>
    </source>
</evidence>
<reference evidence="3" key="1">
    <citation type="submission" date="2023-03" db="UniProtKB">
        <authorList>
            <consortium name="EnsemblPlants"/>
        </authorList>
    </citation>
    <scope>IDENTIFICATION</scope>
</reference>